<name>A0A445MRH6_9BACT</name>
<dbReference type="EMBL" id="OJIN01000019">
    <property type="protein sequence ID" value="SPD72094.1"/>
    <property type="molecule type" value="Genomic_DNA"/>
</dbReference>
<dbReference type="FunFam" id="3.40.50.300:FF:000285">
    <property type="entry name" value="Sporulation initiation inhibitor Soj"/>
    <property type="match status" value="1"/>
</dbReference>
<dbReference type="Gene3D" id="3.40.50.300">
    <property type="entry name" value="P-loop containing nucleotide triphosphate hydrolases"/>
    <property type="match status" value="1"/>
</dbReference>
<sequence>MRIIASANQKGGCGKTTTAINLSSSLSMKGQRVMIIDFDPQAHATMGLNIKPSELEKNIYDVITPKGNQDVGIEDIIIPIKDNLDLAPAGLILSVVEQELSGIEGREDRLFNAIRAIKQQYDYVIIDCPPSIGHLCFNALRASDEVIIPIDMSLFSLRGVSKLTELIILLNEKTGHESRARALITMYDARTRYSRVVLDKVRKEFGNNVFETVIRYNIRLRETVDYGLPVGDYDKNSLGHKDYENLADEILRSDAAVMYQDLNTLSLAQDLLQRTEGYMDAATKSELIGQHVCETEEDFYLSEPKSTFSEMVEAMATDSSNPSPDYNYDEM</sequence>
<proteinExistence type="predicted"/>
<dbReference type="GO" id="GO:0016787">
    <property type="term" value="F:hydrolase activity"/>
    <property type="evidence" value="ECO:0007669"/>
    <property type="project" value="UniProtKB-KW"/>
</dbReference>
<accession>A0A445MRH6</accession>
<reference evidence="2" key="1">
    <citation type="submission" date="2018-01" db="EMBL/GenBank/DDBJ databases">
        <authorList>
            <person name="Regsiter A."/>
            <person name="William W."/>
        </authorList>
    </citation>
    <scope>NUCLEOTIDE SEQUENCE</scope>
    <source>
        <strain evidence="2">TRIP AH-1</strain>
    </source>
</reference>
<protein>
    <submittedName>
        <fullName evidence="2">Sporulation initiation inhibitor protein Soj (Modular protein)</fullName>
        <ecNumber evidence="2">3.6.-.-</ecNumber>
    </submittedName>
</protein>
<dbReference type="EC" id="3.6.-.-" evidence="2"/>
<dbReference type="PANTHER" id="PTHR13696">
    <property type="entry name" value="P-LOOP CONTAINING NUCLEOSIDE TRIPHOSPHATE HYDROLASE"/>
    <property type="match status" value="1"/>
</dbReference>
<evidence type="ECO:0000313" key="2">
    <source>
        <dbReference type="EMBL" id="SPD72094.1"/>
    </source>
</evidence>
<keyword evidence="2" id="KW-0378">Hydrolase</keyword>
<dbReference type="Pfam" id="PF13614">
    <property type="entry name" value="AAA_31"/>
    <property type="match status" value="1"/>
</dbReference>
<dbReference type="AlphaFoldDB" id="A0A445MRH6"/>
<feature type="domain" description="AAA" evidence="1">
    <location>
        <begin position="1"/>
        <end position="173"/>
    </location>
</feature>
<organism evidence="2">
    <name type="scientific">uncultured Desulfobacterium sp</name>
    <dbReference type="NCBI Taxonomy" id="201089"/>
    <lineage>
        <taxon>Bacteria</taxon>
        <taxon>Pseudomonadati</taxon>
        <taxon>Thermodesulfobacteriota</taxon>
        <taxon>Desulfobacteria</taxon>
        <taxon>Desulfobacterales</taxon>
        <taxon>Desulfobacteriaceae</taxon>
        <taxon>Desulfobacterium</taxon>
        <taxon>environmental samples</taxon>
    </lineage>
</organism>
<dbReference type="CDD" id="cd02042">
    <property type="entry name" value="ParAB_family"/>
    <property type="match status" value="1"/>
</dbReference>
<dbReference type="SUPFAM" id="SSF52540">
    <property type="entry name" value="P-loop containing nucleoside triphosphate hydrolases"/>
    <property type="match status" value="1"/>
</dbReference>
<dbReference type="InterPro" id="IPR050678">
    <property type="entry name" value="DNA_Partitioning_ATPase"/>
</dbReference>
<dbReference type="InterPro" id="IPR027417">
    <property type="entry name" value="P-loop_NTPase"/>
</dbReference>
<evidence type="ECO:0000259" key="1">
    <source>
        <dbReference type="Pfam" id="PF13614"/>
    </source>
</evidence>
<dbReference type="PANTHER" id="PTHR13696:SF99">
    <property type="entry name" value="COBYRINIC ACID AC-DIAMIDE SYNTHASE"/>
    <property type="match status" value="1"/>
</dbReference>
<dbReference type="InterPro" id="IPR025669">
    <property type="entry name" value="AAA_dom"/>
</dbReference>
<gene>
    <name evidence="2" type="ORF">PITCH_A1150129</name>
</gene>